<name>A0ABD2YHH1_9GENT</name>
<protein>
    <submittedName>
        <fullName evidence="2">Uncharacterized protein</fullName>
    </submittedName>
</protein>
<keyword evidence="1" id="KW-0812">Transmembrane</keyword>
<keyword evidence="1" id="KW-1133">Transmembrane helix</keyword>
<gene>
    <name evidence="2" type="ORF">ACH5RR_032231</name>
</gene>
<dbReference type="Proteomes" id="UP001630127">
    <property type="component" value="Unassembled WGS sequence"/>
</dbReference>
<feature type="transmembrane region" description="Helical" evidence="1">
    <location>
        <begin position="41"/>
        <end position="58"/>
    </location>
</feature>
<sequence>AAALEWGDRAARLEVEGSSVITSYDPKGVGTTTTTTPLTSLIPYLAVAELLPIVVIALKSAPMFIKQRVYPSKPHNPFQYQ</sequence>
<dbReference type="AlphaFoldDB" id="A0ABD2YHH1"/>
<feature type="non-terminal residue" evidence="2">
    <location>
        <position position="1"/>
    </location>
</feature>
<dbReference type="EMBL" id="JBJUIK010000013">
    <property type="protein sequence ID" value="KAL3506849.1"/>
    <property type="molecule type" value="Genomic_DNA"/>
</dbReference>
<keyword evidence="1" id="KW-0472">Membrane</keyword>
<keyword evidence="3" id="KW-1185">Reference proteome</keyword>
<evidence type="ECO:0000313" key="2">
    <source>
        <dbReference type="EMBL" id="KAL3506849.1"/>
    </source>
</evidence>
<reference evidence="2 3" key="1">
    <citation type="submission" date="2024-11" db="EMBL/GenBank/DDBJ databases">
        <title>A near-complete genome assembly of Cinchona calisaya.</title>
        <authorList>
            <person name="Lian D.C."/>
            <person name="Zhao X.W."/>
            <person name="Wei L."/>
        </authorList>
    </citation>
    <scope>NUCLEOTIDE SEQUENCE [LARGE SCALE GENOMIC DNA]</scope>
    <source>
        <tissue evidence="2">Nenye</tissue>
    </source>
</reference>
<proteinExistence type="predicted"/>
<comment type="caution">
    <text evidence="2">The sequence shown here is derived from an EMBL/GenBank/DDBJ whole genome shotgun (WGS) entry which is preliminary data.</text>
</comment>
<organism evidence="2 3">
    <name type="scientific">Cinchona calisaya</name>
    <dbReference type="NCBI Taxonomy" id="153742"/>
    <lineage>
        <taxon>Eukaryota</taxon>
        <taxon>Viridiplantae</taxon>
        <taxon>Streptophyta</taxon>
        <taxon>Embryophyta</taxon>
        <taxon>Tracheophyta</taxon>
        <taxon>Spermatophyta</taxon>
        <taxon>Magnoliopsida</taxon>
        <taxon>eudicotyledons</taxon>
        <taxon>Gunneridae</taxon>
        <taxon>Pentapetalae</taxon>
        <taxon>asterids</taxon>
        <taxon>lamiids</taxon>
        <taxon>Gentianales</taxon>
        <taxon>Rubiaceae</taxon>
        <taxon>Cinchonoideae</taxon>
        <taxon>Cinchoneae</taxon>
        <taxon>Cinchona</taxon>
    </lineage>
</organism>
<evidence type="ECO:0000313" key="3">
    <source>
        <dbReference type="Proteomes" id="UP001630127"/>
    </source>
</evidence>
<evidence type="ECO:0000256" key="1">
    <source>
        <dbReference type="SAM" id="Phobius"/>
    </source>
</evidence>
<accession>A0ABD2YHH1</accession>